<keyword evidence="14" id="KW-1015">Disulfide bond</keyword>
<feature type="transmembrane region" description="Helical" evidence="23">
    <location>
        <begin position="27"/>
        <end position="44"/>
    </location>
</feature>
<feature type="site" description="Transition state stabilizer" evidence="20">
    <location>
        <position position="180"/>
    </location>
</feature>
<evidence type="ECO:0000256" key="19">
    <source>
        <dbReference type="PIRSR" id="PIRSR000192-2"/>
    </source>
</evidence>
<feature type="cross-link" description="Tryptophan tryptophylquinone (Trp-Trp)" evidence="21">
    <location>
        <begin position="115"/>
        <end position="166"/>
    </location>
</feature>
<comment type="subcellular location">
    <subcellularLocation>
        <location evidence="2 17">Periplasm</location>
    </subcellularLocation>
</comment>
<evidence type="ECO:0000256" key="7">
    <source>
        <dbReference type="ARBA" id="ARBA00014557"/>
    </source>
</evidence>
<feature type="binding site" evidence="19">
    <location>
        <begin position="162"/>
        <end position="164"/>
    </location>
    <ligand>
        <name>substrate</name>
    </ligand>
</feature>
<sequence length="189" mass="20675">MKENKRFDSTIEKLARTTANYTGRRSFIGKVGMLLAGSALLPLLPVDRRARLGLGEAQAASVNSMTRERGWVPQDKDPQSCDYWRHCSIDGQICDCNGGSLTSCPPGSSLSPSSWVASCFNPGDGQTYLIAYRDCCGKQTATRCGCFNTHGELPVYRPEFNNDIVWCFGAENDDMTYHCTISPVVGKAS</sequence>
<evidence type="ECO:0000256" key="3">
    <source>
        <dbReference type="ARBA" id="ARBA00005103"/>
    </source>
</evidence>
<keyword evidence="23" id="KW-0812">Transmembrane</keyword>
<keyword evidence="23" id="KW-0472">Membrane</keyword>
<dbReference type="InterPro" id="IPR016008">
    <property type="entry name" value="Amine_DH_Ltc"/>
</dbReference>
<dbReference type="RefSeq" id="WP_135278263.1">
    <property type="nucleotide sequence ID" value="NZ_PQVH01000011.1"/>
</dbReference>
<dbReference type="AlphaFoldDB" id="A0A4Y9VQ23"/>
<comment type="pathway">
    <text evidence="3">One-carbon metabolism; methylamine degradation; formaldehyde from methylamine: step 1/1.</text>
</comment>
<keyword evidence="13 17" id="KW-0560">Oxidoreductase</keyword>
<feature type="active site" description="Proton acceptor" evidence="18">
    <location>
        <position position="134"/>
    </location>
</feature>
<name>A0A4Y9VQ23_9PROT</name>
<evidence type="ECO:0000256" key="16">
    <source>
        <dbReference type="ARBA" id="ARBA00049536"/>
    </source>
</evidence>
<evidence type="ECO:0000256" key="10">
    <source>
        <dbReference type="ARBA" id="ARBA00022729"/>
    </source>
</evidence>
<evidence type="ECO:0000256" key="23">
    <source>
        <dbReference type="SAM" id="Phobius"/>
    </source>
</evidence>
<dbReference type="Gene3D" id="2.60.30.10">
    <property type="entry name" value="Methylamine/Aralkylamine dehydrogenase light chain"/>
    <property type="match status" value="1"/>
</dbReference>
<evidence type="ECO:0000256" key="9">
    <source>
        <dbReference type="ARBA" id="ARBA00022709"/>
    </source>
</evidence>
<dbReference type="OrthoDB" id="7628766at2"/>
<dbReference type="GO" id="GO:0009308">
    <property type="term" value="P:amine metabolic process"/>
    <property type="evidence" value="ECO:0007669"/>
    <property type="project" value="UniProtKB-UniRule"/>
</dbReference>
<evidence type="ECO:0000256" key="2">
    <source>
        <dbReference type="ARBA" id="ARBA00004418"/>
    </source>
</evidence>
<evidence type="ECO:0000256" key="22">
    <source>
        <dbReference type="PIRSR" id="PIRSR000192-6"/>
    </source>
</evidence>
<evidence type="ECO:0000256" key="4">
    <source>
        <dbReference type="ARBA" id="ARBA00010711"/>
    </source>
</evidence>
<evidence type="ECO:0000256" key="8">
    <source>
        <dbReference type="ARBA" id="ARBA00022448"/>
    </source>
</evidence>
<evidence type="ECO:0000256" key="13">
    <source>
        <dbReference type="ARBA" id="ARBA00023002"/>
    </source>
</evidence>
<evidence type="ECO:0000256" key="11">
    <source>
        <dbReference type="ARBA" id="ARBA00022764"/>
    </source>
</evidence>
<evidence type="ECO:0000313" key="26">
    <source>
        <dbReference type="Proteomes" id="UP000297706"/>
    </source>
</evidence>
<protein>
    <recommendedName>
        <fullName evidence="7">Methylamine dehydrogenase light chain</fullName>
        <ecNumber evidence="6">1.4.9.1</ecNumber>
    </recommendedName>
    <alternativeName>
        <fullName evidence="15">Methylamine dehydrogenase (amicyanin)</fullName>
    </alternativeName>
</protein>
<organism evidence="25 26">
    <name type="scientific">Methylotenera oryzisoli</name>
    <dbReference type="NCBI Taxonomy" id="2080758"/>
    <lineage>
        <taxon>Bacteria</taxon>
        <taxon>Pseudomonadati</taxon>
        <taxon>Pseudomonadota</taxon>
        <taxon>Betaproteobacteria</taxon>
        <taxon>Nitrosomonadales</taxon>
        <taxon>Methylophilaceae</taxon>
        <taxon>Methylotenera</taxon>
    </lineage>
</organism>
<feature type="binding site" evidence="19">
    <location>
        <position position="90"/>
    </location>
    <ligand>
        <name>substrate</name>
    </ligand>
</feature>
<dbReference type="EMBL" id="PQVH01000011">
    <property type="protein sequence ID" value="TFW70803.1"/>
    <property type="molecule type" value="Genomic_DNA"/>
</dbReference>
<dbReference type="InterPro" id="IPR036560">
    <property type="entry name" value="MADH/AADH_L_sf"/>
</dbReference>
<dbReference type="SUPFAM" id="SSF57561">
    <property type="entry name" value="Methylamine dehydrogenase, L chain"/>
    <property type="match status" value="1"/>
</dbReference>
<dbReference type="GO" id="GO:0030288">
    <property type="term" value="C:outer membrane-bounded periplasmic space"/>
    <property type="evidence" value="ECO:0007669"/>
    <property type="project" value="InterPro"/>
</dbReference>
<dbReference type="PIRSF" id="PIRSF000192">
    <property type="entry name" value="Amine_dh_beta"/>
    <property type="match status" value="1"/>
</dbReference>
<evidence type="ECO:0000256" key="20">
    <source>
        <dbReference type="PIRSR" id="PIRSR000192-3"/>
    </source>
</evidence>
<dbReference type="InterPro" id="IPR013504">
    <property type="entry name" value="MADH/AADH_Ltc_C_dom"/>
</dbReference>
<evidence type="ECO:0000256" key="12">
    <source>
        <dbReference type="ARBA" id="ARBA00022982"/>
    </source>
</evidence>
<evidence type="ECO:0000259" key="24">
    <source>
        <dbReference type="Pfam" id="PF02975"/>
    </source>
</evidence>
<gene>
    <name evidence="25" type="primary">mauA</name>
    <name evidence="25" type="ORF">C3Y98_09010</name>
</gene>
<dbReference type="InterPro" id="IPR004229">
    <property type="entry name" value="MeN_DH_Ltc"/>
</dbReference>
<evidence type="ECO:0000256" key="15">
    <source>
        <dbReference type="ARBA" id="ARBA00031741"/>
    </source>
</evidence>
<evidence type="ECO:0000256" key="17">
    <source>
        <dbReference type="PIRNR" id="PIRNR000192"/>
    </source>
</evidence>
<evidence type="ECO:0000256" key="21">
    <source>
        <dbReference type="PIRSR" id="PIRSR000192-5"/>
    </source>
</evidence>
<comment type="similarity">
    <text evidence="4 17">Belongs to the aromatic amine dehydrogenase light chain family.</text>
</comment>
<keyword evidence="23" id="KW-1133">Transmembrane helix</keyword>
<keyword evidence="12 17" id="KW-0249">Electron transport</keyword>
<evidence type="ECO:0000313" key="25">
    <source>
        <dbReference type="EMBL" id="TFW70803.1"/>
    </source>
</evidence>
<keyword evidence="8 17" id="KW-0813">Transport</keyword>
<comment type="subunit">
    <text evidence="5 17">Heterotetramer of two light and two heavy chains.</text>
</comment>
<evidence type="ECO:0000256" key="6">
    <source>
        <dbReference type="ARBA" id="ARBA00012548"/>
    </source>
</evidence>
<feature type="modified residue" description="Tryptophylquinone" evidence="22">
    <location>
        <position position="115"/>
    </location>
</feature>
<dbReference type="Proteomes" id="UP000297706">
    <property type="component" value="Unassembled WGS sequence"/>
</dbReference>
<dbReference type="Pfam" id="PF02975">
    <property type="entry name" value="Me-amine-dh_L"/>
    <property type="match status" value="1"/>
</dbReference>
<proteinExistence type="inferred from homology"/>
<keyword evidence="26" id="KW-1185">Reference proteome</keyword>
<dbReference type="GO" id="GO:0030058">
    <property type="term" value="F:aliphatic amine dehydrogenase activity"/>
    <property type="evidence" value="ECO:0007669"/>
    <property type="project" value="UniProtKB-UniRule"/>
</dbReference>
<dbReference type="GO" id="GO:0052876">
    <property type="term" value="F:methylamine dehydrogenase (amicyanin) activity"/>
    <property type="evidence" value="ECO:0007669"/>
    <property type="project" value="UniProtKB-EC"/>
</dbReference>
<evidence type="ECO:0000256" key="1">
    <source>
        <dbReference type="ARBA" id="ARBA00002034"/>
    </source>
</evidence>
<feature type="active site" description="Tryptophylquinone 6'-substrate hemiaminal intermediate" evidence="18">
    <location>
        <position position="115"/>
    </location>
</feature>
<keyword evidence="9" id="KW-0824">TTQ</keyword>
<evidence type="ECO:0000256" key="5">
    <source>
        <dbReference type="ARBA" id="ARBA00011683"/>
    </source>
</evidence>
<dbReference type="NCBIfam" id="TIGR02659">
    <property type="entry name" value="TTQ_MADH_Lt"/>
    <property type="match status" value="1"/>
</dbReference>
<reference evidence="25 26" key="1">
    <citation type="submission" date="2018-02" db="EMBL/GenBank/DDBJ databases">
        <title>A novel lanthanide dependent methylotroph, Methylotenera sp. La3113.</title>
        <authorList>
            <person name="Lv H."/>
            <person name="Tani A."/>
        </authorList>
    </citation>
    <scope>NUCLEOTIDE SEQUENCE [LARGE SCALE GENOMIC DNA]</scope>
    <source>
        <strain evidence="25 26">La3113</strain>
    </source>
</reference>
<accession>A0A4Y9VQ23</accession>
<evidence type="ECO:0000256" key="14">
    <source>
        <dbReference type="ARBA" id="ARBA00023157"/>
    </source>
</evidence>
<comment type="caution">
    <text evidence="25">The sequence shown here is derived from an EMBL/GenBank/DDBJ whole genome shotgun (WGS) entry which is preliminary data.</text>
</comment>
<dbReference type="UniPathway" id="UPA00895">
    <property type="reaction ID" value="UER00870"/>
</dbReference>
<keyword evidence="10" id="KW-0732">Signal</keyword>
<dbReference type="EC" id="1.4.9.1" evidence="6"/>
<comment type="catalytic activity">
    <reaction evidence="16">
        <text>2 oxidized [amicyanin] + methylamine + H2O = 2 reduced [amicyanin] + formaldehyde + NH4(+) + 2 H(+)</text>
        <dbReference type="Rhea" id="RHEA:30207"/>
        <dbReference type="Rhea" id="RHEA-COMP:11100"/>
        <dbReference type="Rhea" id="RHEA-COMP:11101"/>
        <dbReference type="ChEBI" id="CHEBI:15377"/>
        <dbReference type="ChEBI" id="CHEBI:15378"/>
        <dbReference type="ChEBI" id="CHEBI:16842"/>
        <dbReference type="ChEBI" id="CHEBI:28938"/>
        <dbReference type="ChEBI" id="CHEBI:29036"/>
        <dbReference type="ChEBI" id="CHEBI:49552"/>
        <dbReference type="ChEBI" id="CHEBI:59338"/>
        <dbReference type="EC" id="1.4.9.1"/>
    </reaction>
</comment>
<keyword evidence="11 17" id="KW-0574">Periplasm</keyword>
<evidence type="ECO:0000256" key="18">
    <source>
        <dbReference type="PIRSR" id="PIRSR000192-1"/>
    </source>
</evidence>
<feature type="domain" description="Methylamine/Aralkylamine dehydrogenase light chain C-terminal" evidence="24">
    <location>
        <begin position="74"/>
        <end position="187"/>
    </location>
</feature>
<comment type="function">
    <text evidence="1">Methylamine dehydrogenase carries out the oxidation of methylamine. Electrons are passed from methylamine dehydrogenase to amicyanin.</text>
</comment>